<dbReference type="AlphaFoldDB" id="S3D2S8"/>
<dbReference type="KEGG" id="glz:GLAREA_07921"/>
<feature type="compositionally biased region" description="Basic residues" evidence="1">
    <location>
        <begin position="298"/>
        <end position="309"/>
    </location>
</feature>
<dbReference type="PANTHER" id="PTHR12905:SF16">
    <property type="entry name" value="SER_THR PROTEIN PHOSPHATASE FAMILY PROTEIN (AFU_ORTHOLOGUE AFUA_1G06000)"/>
    <property type="match status" value="1"/>
</dbReference>
<dbReference type="EMBL" id="KE145359">
    <property type="protein sequence ID" value="EPE32787.1"/>
    <property type="molecule type" value="Genomic_DNA"/>
</dbReference>
<proteinExistence type="predicted"/>
<protein>
    <submittedName>
        <fullName evidence="3">Metallo-dependent phosphatase</fullName>
    </submittedName>
</protein>
<dbReference type="OMA" id="HIHDGRG"/>
<dbReference type="InterPro" id="IPR004843">
    <property type="entry name" value="Calcineurin-like_PHP"/>
</dbReference>
<sequence>MAAPTTRRTRFVCISDTHNAAPGGPFKLPKGDVLIHAGDMTNQGSFKELQRAVNWIEEADFECKLIIAGNHDITLDSDFYSQYGQYFHNQDLQDPEKCQELFTNSSSITWLRHEAAVVRLTSPDGPRTTFRIFGSPLSPTNGMWAFGYGLEEAHNIWDRIPLDSDIVLTHTPAKYHRDETSTRRAAGCEALRTALWRIRPRLAICGHVHEGRGVERVLWDLDNPNIKFKEASAEPWVDPGLGNKKMSLVDLSVRGGSPLKNDGSIGTWRLERDEDGSQRPSFVPYHPTMPMADASTPKSRKRTASRSPHRQNVVERALSCVATGLLAVPPEALPLATLGQGGLPPSKRCDLEALSGRIGRRETCIINAAIMASSYPHGVGGKKYNKPIVVDIDLPVWDE</sequence>
<dbReference type="PANTHER" id="PTHR12905">
    <property type="entry name" value="METALLOPHOSPHOESTERASE"/>
    <property type="match status" value="1"/>
</dbReference>
<accession>S3D2S8</accession>
<gene>
    <name evidence="3" type="ORF">GLAREA_07921</name>
</gene>
<dbReference type="Proteomes" id="UP000016922">
    <property type="component" value="Unassembled WGS sequence"/>
</dbReference>
<dbReference type="GO" id="GO:0016787">
    <property type="term" value="F:hydrolase activity"/>
    <property type="evidence" value="ECO:0007669"/>
    <property type="project" value="InterPro"/>
</dbReference>
<dbReference type="InterPro" id="IPR051693">
    <property type="entry name" value="UPF0046_metallophosphoest"/>
</dbReference>
<organism evidence="3 4">
    <name type="scientific">Glarea lozoyensis (strain ATCC 20868 / MF5171)</name>
    <dbReference type="NCBI Taxonomy" id="1116229"/>
    <lineage>
        <taxon>Eukaryota</taxon>
        <taxon>Fungi</taxon>
        <taxon>Dikarya</taxon>
        <taxon>Ascomycota</taxon>
        <taxon>Pezizomycotina</taxon>
        <taxon>Leotiomycetes</taxon>
        <taxon>Helotiales</taxon>
        <taxon>Helotiaceae</taxon>
        <taxon>Glarea</taxon>
    </lineage>
</organism>
<dbReference type="Pfam" id="PF00149">
    <property type="entry name" value="Metallophos"/>
    <property type="match status" value="1"/>
</dbReference>
<dbReference type="SUPFAM" id="SSF56300">
    <property type="entry name" value="Metallo-dependent phosphatases"/>
    <property type="match status" value="1"/>
</dbReference>
<dbReference type="InterPro" id="IPR029052">
    <property type="entry name" value="Metallo-depent_PP-like"/>
</dbReference>
<dbReference type="GeneID" id="19466973"/>
<feature type="region of interest" description="Disordered" evidence="1">
    <location>
        <begin position="264"/>
        <end position="311"/>
    </location>
</feature>
<reference evidence="3 4" key="1">
    <citation type="journal article" date="2013" name="BMC Genomics">
        <title>Genomics-driven discovery of the pneumocandin biosynthetic gene cluster in the fungus Glarea lozoyensis.</title>
        <authorList>
            <person name="Chen L."/>
            <person name="Yue Q."/>
            <person name="Zhang X."/>
            <person name="Xiang M."/>
            <person name="Wang C."/>
            <person name="Li S."/>
            <person name="Che Y."/>
            <person name="Ortiz-Lopez F.J."/>
            <person name="Bills G.F."/>
            <person name="Liu X."/>
            <person name="An Z."/>
        </authorList>
    </citation>
    <scope>NUCLEOTIDE SEQUENCE [LARGE SCALE GENOMIC DNA]</scope>
    <source>
        <strain evidence="4">ATCC 20868 / MF5171</strain>
    </source>
</reference>
<dbReference type="Gene3D" id="3.60.21.10">
    <property type="match status" value="1"/>
</dbReference>
<dbReference type="HOGENOM" id="CLU_041441_0_0_1"/>
<name>S3D2S8_GLAL2</name>
<dbReference type="RefSeq" id="XP_008080799.1">
    <property type="nucleotide sequence ID" value="XM_008082608.1"/>
</dbReference>
<dbReference type="CDD" id="cd07379">
    <property type="entry name" value="MPP_239FB"/>
    <property type="match status" value="1"/>
</dbReference>
<dbReference type="eggNOG" id="KOG3947">
    <property type="taxonomic scope" value="Eukaryota"/>
</dbReference>
<evidence type="ECO:0000259" key="2">
    <source>
        <dbReference type="Pfam" id="PF00149"/>
    </source>
</evidence>
<dbReference type="OrthoDB" id="630188at2759"/>
<evidence type="ECO:0000313" key="4">
    <source>
        <dbReference type="Proteomes" id="UP000016922"/>
    </source>
</evidence>
<keyword evidence="4" id="KW-1185">Reference proteome</keyword>
<evidence type="ECO:0000256" key="1">
    <source>
        <dbReference type="SAM" id="MobiDB-lite"/>
    </source>
</evidence>
<evidence type="ECO:0000313" key="3">
    <source>
        <dbReference type="EMBL" id="EPE32787.1"/>
    </source>
</evidence>
<feature type="domain" description="Calcineurin-like phosphoesterase" evidence="2">
    <location>
        <begin position="10"/>
        <end position="210"/>
    </location>
</feature>